<gene>
    <name evidence="1" type="ORF">EWE74_02980</name>
</gene>
<proteinExistence type="predicted"/>
<keyword evidence="2" id="KW-1185">Reference proteome</keyword>
<dbReference type="EMBL" id="SGIT01000001">
    <property type="protein sequence ID" value="RZF61810.1"/>
    <property type="molecule type" value="Genomic_DNA"/>
</dbReference>
<organism evidence="1 2">
    <name type="scientific">Sphingobacterium corticibacterium</name>
    <dbReference type="NCBI Taxonomy" id="2484746"/>
    <lineage>
        <taxon>Bacteria</taxon>
        <taxon>Pseudomonadati</taxon>
        <taxon>Bacteroidota</taxon>
        <taxon>Sphingobacteriia</taxon>
        <taxon>Sphingobacteriales</taxon>
        <taxon>Sphingobacteriaceae</taxon>
        <taxon>Sphingobacterium</taxon>
    </lineage>
</organism>
<evidence type="ECO:0000313" key="2">
    <source>
        <dbReference type="Proteomes" id="UP000292855"/>
    </source>
</evidence>
<name>A0A4Q6XNR9_9SPHI</name>
<evidence type="ECO:0000313" key="1">
    <source>
        <dbReference type="EMBL" id="RZF61810.1"/>
    </source>
</evidence>
<accession>A0A4Q6XNR9</accession>
<dbReference type="AlphaFoldDB" id="A0A4Q6XNR9"/>
<reference evidence="1 2" key="1">
    <citation type="submission" date="2019-02" db="EMBL/GenBank/DDBJ databases">
        <authorList>
            <person name="Li Y."/>
        </authorList>
    </citation>
    <scope>NUCLEOTIDE SEQUENCE [LARGE SCALE GENOMIC DNA]</scope>
    <source>
        <strain evidence="1 2">30C10-4-7</strain>
    </source>
</reference>
<protein>
    <submittedName>
        <fullName evidence="1">Uncharacterized protein</fullName>
    </submittedName>
</protein>
<dbReference type="Proteomes" id="UP000292855">
    <property type="component" value="Unassembled WGS sequence"/>
</dbReference>
<comment type="caution">
    <text evidence="1">The sequence shown here is derived from an EMBL/GenBank/DDBJ whole genome shotgun (WGS) entry which is preliminary data.</text>
</comment>
<dbReference type="OrthoDB" id="711643at2"/>
<sequence>METSLITKEQLDKIVERVEGEFRAYFTSEESKVNSLRDCFFKPEIYEKEKLLSLDQEIFQLLPKEIQEKTHELIAELTKVD</sequence>
<dbReference type="RefSeq" id="WP_130140039.1">
    <property type="nucleotide sequence ID" value="NZ_SGIT01000001.1"/>
</dbReference>